<evidence type="ECO:0000256" key="3">
    <source>
        <dbReference type="ARBA" id="ARBA00022525"/>
    </source>
</evidence>
<sequence length="418" mass="45728">MSSTLLHKPAAEPRRTASGTKTQLQHATREASGKPAVTAINKLGLALFQREAGRVEHNVLLCPAAVTASLMVAQACAQGDTHRQMVDLLVNEGGELDHLEEGVTATLKALEKDKADAEAALVYRLFVSRHVELNKGCEDLLNSQLGCPVDRVSFHTSSQEDIAFAVNGSFADGSPLIGEVLPTAAVDTKTNLLVISAFHFRGLLEPPFRRNAEPRAFKTSLTTEEMMEFESCLGTFMYGEMADPVPTKVLELPYRGGSVSLLLLLPDKVRQIRDLLEHLTQPFLARVAGCLKPKKVHVEMPHARIESRYPLNTTLINSGVKLAFLPTADFTQLVSDGEVHMNNLVHKSTLVLDEGLAAATRPFDELSDEERDRVTSAAPVGPGDVQFELTRPFVLVLRSTRDGRILLLGVVRDLKQMK</sequence>
<dbReference type="CDD" id="cd00172">
    <property type="entry name" value="serpin"/>
    <property type="match status" value="1"/>
</dbReference>
<protein>
    <submittedName>
        <fullName evidence="10">Serpin B</fullName>
    </submittedName>
</protein>
<dbReference type="PANTHER" id="PTHR11461">
    <property type="entry name" value="SERINE PROTEASE INHIBITOR, SERPIN"/>
    <property type="match status" value="1"/>
</dbReference>
<evidence type="ECO:0000256" key="4">
    <source>
        <dbReference type="ARBA" id="ARBA00022690"/>
    </source>
</evidence>
<evidence type="ECO:0000256" key="5">
    <source>
        <dbReference type="ARBA" id="ARBA00022900"/>
    </source>
</evidence>
<comment type="subcellular location">
    <subcellularLocation>
        <location evidence="1">Secreted</location>
    </subcellularLocation>
</comment>
<feature type="region of interest" description="Disordered" evidence="8">
    <location>
        <begin position="1"/>
        <end position="33"/>
    </location>
</feature>
<dbReference type="GO" id="GO:0004867">
    <property type="term" value="F:serine-type endopeptidase inhibitor activity"/>
    <property type="evidence" value="ECO:0007669"/>
    <property type="project" value="UniProtKB-KW"/>
</dbReference>
<keyword evidence="5" id="KW-0722">Serine protease inhibitor</keyword>
<feature type="domain" description="Serpin" evidence="9">
    <location>
        <begin position="45"/>
        <end position="414"/>
    </location>
</feature>
<evidence type="ECO:0000256" key="1">
    <source>
        <dbReference type="ARBA" id="ARBA00004613"/>
    </source>
</evidence>
<proteinExistence type="inferred from homology"/>
<dbReference type="InterPro" id="IPR042185">
    <property type="entry name" value="Serpin_sf_2"/>
</dbReference>
<reference evidence="10" key="1">
    <citation type="journal article" date="2016" name="Ticks Tick Borne Dis.">
        <title>De novo assembly and annotation of the salivary gland transcriptome of Rhipicephalus appendiculatus male and female ticks during blood feeding.</title>
        <authorList>
            <person name="de Castro M.H."/>
            <person name="de Klerk D."/>
            <person name="Pienaar R."/>
            <person name="Latif A.A."/>
            <person name="Rees D.J."/>
            <person name="Mans B.J."/>
        </authorList>
    </citation>
    <scope>NUCLEOTIDE SEQUENCE</scope>
    <source>
        <tissue evidence="10">Salivary glands</tissue>
    </source>
</reference>
<evidence type="ECO:0000256" key="8">
    <source>
        <dbReference type="SAM" id="MobiDB-lite"/>
    </source>
</evidence>
<dbReference type="EMBL" id="GEDV01007559">
    <property type="protein sequence ID" value="JAP80998.1"/>
    <property type="molecule type" value="Transcribed_RNA"/>
</dbReference>
<dbReference type="AlphaFoldDB" id="A0A131YQY1"/>
<dbReference type="InterPro" id="IPR036186">
    <property type="entry name" value="Serpin_sf"/>
</dbReference>
<evidence type="ECO:0000256" key="6">
    <source>
        <dbReference type="ARBA" id="ARBA00023180"/>
    </source>
</evidence>
<evidence type="ECO:0000313" key="10">
    <source>
        <dbReference type="EMBL" id="JAP80998.1"/>
    </source>
</evidence>
<evidence type="ECO:0000256" key="2">
    <source>
        <dbReference type="ARBA" id="ARBA00009500"/>
    </source>
</evidence>
<dbReference type="Gene3D" id="2.30.39.10">
    <property type="entry name" value="Alpha-1-antitrypsin, domain 1"/>
    <property type="match status" value="1"/>
</dbReference>
<accession>A0A131YQY1</accession>
<dbReference type="Gene3D" id="3.30.497.10">
    <property type="entry name" value="Antithrombin, subunit I, domain 2"/>
    <property type="match status" value="1"/>
</dbReference>
<dbReference type="InterPro" id="IPR042178">
    <property type="entry name" value="Serpin_sf_1"/>
</dbReference>
<dbReference type="SMART" id="SM00093">
    <property type="entry name" value="SERPIN"/>
    <property type="match status" value="1"/>
</dbReference>
<dbReference type="PANTHER" id="PTHR11461:SF211">
    <property type="entry name" value="GH10112P-RELATED"/>
    <property type="match status" value="1"/>
</dbReference>
<evidence type="ECO:0000256" key="7">
    <source>
        <dbReference type="RuleBase" id="RU000411"/>
    </source>
</evidence>
<dbReference type="InterPro" id="IPR023796">
    <property type="entry name" value="Serpin_dom"/>
</dbReference>
<evidence type="ECO:0000259" key="9">
    <source>
        <dbReference type="SMART" id="SM00093"/>
    </source>
</evidence>
<keyword evidence="4" id="KW-0646">Protease inhibitor</keyword>
<feature type="compositionally biased region" description="Polar residues" evidence="8">
    <location>
        <begin position="17"/>
        <end position="26"/>
    </location>
</feature>
<name>A0A131YQY1_RHIAP</name>
<dbReference type="InterPro" id="IPR000215">
    <property type="entry name" value="Serpin_fam"/>
</dbReference>
<keyword evidence="6" id="KW-0325">Glycoprotein</keyword>
<comment type="similarity">
    <text evidence="2 7">Belongs to the serpin family.</text>
</comment>
<keyword evidence="3" id="KW-0964">Secreted</keyword>
<organism evidence="10">
    <name type="scientific">Rhipicephalus appendiculatus</name>
    <name type="common">Brown ear tick</name>
    <dbReference type="NCBI Taxonomy" id="34631"/>
    <lineage>
        <taxon>Eukaryota</taxon>
        <taxon>Metazoa</taxon>
        <taxon>Ecdysozoa</taxon>
        <taxon>Arthropoda</taxon>
        <taxon>Chelicerata</taxon>
        <taxon>Arachnida</taxon>
        <taxon>Acari</taxon>
        <taxon>Parasitiformes</taxon>
        <taxon>Ixodida</taxon>
        <taxon>Ixodoidea</taxon>
        <taxon>Ixodidae</taxon>
        <taxon>Rhipicephalinae</taxon>
        <taxon>Rhipicephalus</taxon>
        <taxon>Rhipicephalus</taxon>
    </lineage>
</organism>
<dbReference type="GO" id="GO:0005615">
    <property type="term" value="C:extracellular space"/>
    <property type="evidence" value="ECO:0007669"/>
    <property type="project" value="InterPro"/>
</dbReference>
<dbReference type="Pfam" id="PF00079">
    <property type="entry name" value="Serpin"/>
    <property type="match status" value="1"/>
</dbReference>
<dbReference type="SUPFAM" id="SSF56574">
    <property type="entry name" value="Serpins"/>
    <property type="match status" value="1"/>
</dbReference>